<organism evidence="2 3">
    <name type="scientific">Engystomops pustulosus</name>
    <name type="common">Tungara frog</name>
    <name type="synonym">Physalaemus pustulosus</name>
    <dbReference type="NCBI Taxonomy" id="76066"/>
    <lineage>
        <taxon>Eukaryota</taxon>
        <taxon>Metazoa</taxon>
        <taxon>Chordata</taxon>
        <taxon>Craniata</taxon>
        <taxon>Vertebrata</taxon>
        <taxon>Euteleostomi</taxon>
        <taxon>Amphibia</taxon>
        <taxon>Batrachia</taxon>
        <taxon>Anura</taxon>
        <taxon>Neobatrachia</taxon>
        <taxon>Hyloidea</taxon>
        <taxon>Leptodactylidae</taxon>
        <taxon>Leiuperinae</taxon>
        <taxon>Engystomops</taxon>
    </lineage>
</organism>
<dbReference type="Pfam" id="PF18778">
    <property type="entry name" value="NAD1"/>
    <property type="match status" value="1"/>
</dbReference>
<proteinExistence type="predicted"/>
<dbReference type="EMBL" id="WNYA01000009">
    <property type="protein sequence ID" value="KAG8556196.1"/>
    <property type="molecule type" value="Genomic_DNA"/>
</dbReference>
<feature type="region of interest" description="Disordered" evidence="1">
    <location>
        <begin position="337"/>
        <end position="364"/>
    </location>
</feature>
<protein>
    <recommendedName>
        <fullName evidence="4">C-&gt;U-editing enzyme APOBEC-4</fullName>
    </recommendedName>
</protein>
<accession>A0AAV7A4C4</accession>
<keyword evidence="3" id="KW-1185">Reference proteome</keyword>
<dbReference type="Proteomes" id="UP000824782">
    <property type="component" value="Unassembled WGS sequence"/>
</dbReference>
<comment type="caution">
    <text evidence="2">The sequence shown here is derived from an EMBL/GenBank/DDBJ whole genome shotgun (WGS) entry which is preliminary data.</text>
</comment>
<evidence type="ECO:0008006" key="4">
    <source>
        <dbReference type="Google" id="ProtNLM"/>
    </source>
</evidence>
<name>A0AAV7A4C4_ENGPU</name>
<dbReference type="PANTHER" id="PTHR35672">
    <property type="entry name" value="C-U-EDITING ENZYME APOBEC-4-RELATED"/>
    <property type="match status" value="1"/>
</dbReference>
<dbReference type="InterPro" id="IPR038953">
    <property type="entry name" value="APOBEC4"/>
</dbReference>
<reference evidence="2" key="1">
    <citation type="thesis" date="2020" institute="ProQuest LLC" country="789 East Eisenhower Parkway, Ann Arbor, MI, USA">
        <title>Comparative Genomics and Chromosome Evolution.</title>
        <authorList>
            <person name="Mudd A.B."/>
        </authorList>
    </citation>
    <scope>NUCLEOTIDE SEQUENCE</scope>
    <source>
        <strain evidence="2">237g6f4</strain>
        <tissue evidence="2">Blood</tissue>
    </source>
</reference>
<evidence type="ECO:0000256" key="1">
    <source>
        <dbReference type="SAM" id="MobiDB-lite"/>
    </source>
</evidence>
<evidence type="ECO:0000313" key="3">
    <source>
        <dbReference type="Proteomes" id="UP000824782"/>
    </source>
</evidence>
<feature type="compositionally biased region" description="Basic and acidic residues" evidence="1">
    <location>
        <begin position="354"/>
        <end position="364"/>
    </location>
</feature>
<evidence type="ECO:0000313" key="2">
    <source>
        <dbReference type="EMBL" id="KAG8556196.1"/>
    </source>
</evidence>
<dbReference type="Gene3D" id="3.40.140.10">
    <property type="entry name" value="Cytidine Deaminase, domain 2"/>
    <property type="match status" value="1"/>
</dbReference>
<gene>
    <name evidence="2" type="ORF">GDO81_017961</name>
</gene>
<dbReference type="PANTHER" id="PTHR35672:SF1">
    <property type="entry name" value="C-U-EDITING ENZYME APOBEC-4-RELATED"/>
    <property type="match status" value="1"/>
</dbReference>
<sequence length="364" mass="42245">MEAIFQEYAGYNGTLVKPFYWLYPNPNCVKCPYHIRTGEESRVTYGEFYEAFGFPYGPTMNENKQLIFYEIKSFNGAVLGKGQVTNCTHSNIHAESMLFENLGYVDSFIYQHSPVGYLTLYTNYTPCNEYGHCCISKIYDLLVRYPEMRLDIYFSQLYHIAEEFPGSFWNKEALKSLAGHWPRVTLNPLSNGLWKTVLYSFVKEVPENAFYQPILPARASADSYNAHMIHLITGIKPYYIDVPTVSQTQETKPSQEHQRNRIQPISYPQTQNDFFQYFPIFFSRLPFKPALHGPKEVPPKPTQVVRHLNMPVDKSEEKNLSSIVSKAGQINEVIMTEQVVKEPDRDTKKNRKTRYNDAVKKSKR</sequence>
<dbReference type="AlphaFoldDB" id="A0AAV7A4C4"/>